<dbReference type="Proteomes" id="UP001597557">
    <property type="component" value="Unassembled WGS sequence"/>
</dbReference>
<name>A0ABW5Y927_9SPHI</name>
<evidence type="ECO:0000259" key="3">
    <source>
        <dbReference type="PROSITE" id="PS51186"/>
    </source>
</evidence>
<dbReference type="InterPro" id="IPR000182">
    <property type="entry name" value="GNAT_dom"/>
</dbReference>
<dbReference type="SUPFAM" id="SSF55729">
    <property type="entry name" value="Acyl-CoA N-acyltransferases (Nat)"/>
    <property type="match status" value="1"/>
</dbReference>
<gene>
    <name evidence="4" type="ORF">ACFS5N_05210</name>
</gene>
<dbReference type="InterPro" id="IPR016181">
    <property type="entry name" value="Acyl_CoA_acyltransferase"/>
</dbReference>
<comment type="caution">
    <text evidence="4">The sequence shown here is derived from an EMBL/GenBank/DDBJ whole genome shotgun (WGS) entry which is preliminary data.</text>
</comment>
<reference evidence="5" key="1">
    <citation type="journal article" date="2019" name="Int. J. Syst. Evol. Microbiol.">
        <title>The Global Catalogue of Microorganisms (GCM) 10K type strain sequencing project: providing services to taxonomists for standard genome sequencing and annotation.</title>
        <authorList>
            <consortium name="The Broad Institute Genomics Platform"/>
            <consortium name="The Broad Institute Genome Sequencing Center for Infectious Disease"/>
            <person name="Wu L."/>
            <person name="Ma J."/>
        </authorList>
    </citation>
    <scope>NUCLEOTIDE SEQUENCE [LARGE SCALE GENOMIC DNA]</scope>
    <source>
        <strain evidence="5">KCTC 22437</strain>
    </source>
</reference>
<dbReference type="Pfam" id="PF00583">
    <property type="entry name" value="Acetyltransf_1"/>
    <property type="match status" value="1"/>
</dbReference>
<dbReference type="GO" id="GO:0016746">
    <property type="term" value="F:acyltransferase activity"/>
    <property type="evidence" value="ECO:0007669"/>
    <property type="project" value="UniProtKB-KW"/>
</dbReference>
<evidence type="ECO:0000313" key="5">
    <source>
        <dbReference type="Proteomes" id="UP001597557"/>
    </source>
</evidence>
<keyword evidence="1 4" id="KW-0808">Transferase</keyword>
<keyword evidence="2 4" id="KW-0012">Acyltransferase</keyword>
<protein>
    <submittedName>
        <fullName evidence="4">GNAT family N-acetyltransferase</fullName>
        <ecNumber evidence="4">2.3.-.-</ecNumber>
    </submittedName>
</protein>
<dbReference type="Gene3D" id="3.40.630.30">
    <property type="match status" value="1"/>
</dbReference>
<dbReference type="PANTHER" id="PTHR43877">
    <property type="entry name" value="AMINOALKYLPHOSPHONATE N-ACETYLTRANSFERASE-RELATED-RELATED"/>
    <property type="match status" value="1"/>
</dbReference>
<sequence>MIRKAKMIDAPPISTLLAQLGYPADSQLIAGKIDFLIDHPDHELLVYEQDERVVGFIDMHFISQLTLGDFAHITYFCVDADTRGSGIGAVLLERAEQLAKDRHCDRVFLHCNEHRVDAHRFYERNGYTESPKYYLKKLTDYAG</sequence>
<dbReference type="CDD" id="cd04301">
    <property type="entry name" value="NAT_SF"/>
    <property type="match status" value="1"/>
</dbReference>
<proteinExistence type="predicted"/>
<organism evidence="4 5">
    <name type="scientific">Mucilaginibacter ximonensis</name>
    <dbReference type="NCBI Taxonomy" id="538021"/>
    <lineage>
        <taxon>Bacteria</taxon>
        <taxon>Pseudomonadati</taxon>
        <taxon>Bacteroidota</taxon>
        <taxon>Sphingobacteriia</taxon>
        <taxon>Sphingobacteriales</taxon>
        <taxon>Sphingobacteriaceae</taxon>
        <taxon>Mucilaginibacter</taxon>
    </lineage>
</organism>
<dbReference type="EMBL" id="JBHUPD010000001">
    <property type="protein sequence ID" value="MFD2871854.1"/>
    <property type="molecule type" value="Genomic_DNA"/>
</dbReference>
<dbReference type="PROSITE" id="PS51186">
    <property type="entry name" value="GNAT"/>
    <property type="match status" value="1"/>
</dbReference>
<accession>A0ABW5Y927</accession>
<dbReference type="EC" id="2.3.-.-" evidence="4"/>
<feature type="domain" description="N-acetyltransferase" evidence="3">
    <location>
        <begin position="1"/>
        <end position="141"/>
    </location>
</feature>
<keyword evidence="5" id="KW-1185">Reference proteome</keyword>
<dbReference type="InterPro" id="IPR050832">
    <property type="entry name" value="Bact_Acetyltransf"/>
</dbReference>
<evidence type="ECO:0000313" key="4">
    <source>
        <dbReference type="EMBL" id="MFD2871854.1"/>
    </source>
</evidence>
<evidence type="ECO:0000256" key="2">
    <source>
        <dbReference type="ARBA" id="ARBA00023315"/>
    </source>
</evidence>
<evidence type="ECO:0000256" key="1">
    <source>
        <dbReference type="ARBA" id="ARBA00022679"/>
    </source>
</evidence>